<organism evidence="1 2">
    <name type="scientific">Marine Group I thaumarchaeote</name>
    <dbReference type="NCBI Taxonomy" id="2511932"/>
    <lineage>
        <taxon>Archaea</taxon>
        <taxon>Nitrososphaerota</taxon>
        <taxon>Marine Group I</taxon>
    </lineage>
</organism>
<name>A0A7K4NDQ2_9ARCH</name>
<accession>A0A7K4NDQ2</accession>
<sequence length="48" mass="5746">SPVLEQTFVDELVKSEKFNEEEARNYIRRMVRDATIYESKPGHYNTVR</sequence>
<dbReference type="EMBL" id="JACASU010000010">
    <property type="protein sequence ID" value="NWJ99342.1"/>
    <property type="molecule type" value="Genomic_DNA"/>
</dbReference>
<dbReference type="Proteomes" id="UP000586694">
    <property type="component" value="Unassembled WGS sequence"/>
</dbReference>
<evidence type="ECO:0000313" key="2">
    <source>
        <dbReference type="Proteomes" id="UP000586694"/>
    </source>
</evidence>
<reference evidence="1 2" key="1">
    <citation type="journal article" date="2019" name="Environ. Microbiol.">
        <title>Genomics insights into ecotype formation of ammonia-oxidizing archaea in the deep ocean.</title>
        <authorList>
            <person name="Wang Y."/>
            <person name="Huang J.M."/>
            <person name="Cui G.J."/>
            <person name="Nunoura T."/>
            <person name="Takaki Y."/>
            <person name="Li W.L."/>
            <person name="Li J."/>
            <person name="Gao Z.M."/>
            <person name="Takai K."/>
            <person name="Zhang A.Q."/>
            <person name="Stepanauskas R."/>
        </authorList>
    </citation>
    <scope>NUCLEOTIDE SEQUENCE [LARGE SCALE GENOMIC DNA]</scope>
    <source>
        <strain evidence="1 2">L19b</strain>
    </source>
</reference>
<gene>
    <name evidence="1" type="ORF">HX802_01575</name>
</gene>
<dbReference type="InterPro" id="IPR036388">
    <property type="entry name" value="WH-like_DNA-bd_sf"/>
</dbReference>
<protein>
    <submittedName>
        <fullName evidence="1">Uncharacterized protein</fullName>
    </submittedName>
</protein>
<feature type="non-terminal residue" evidence="1">
    <location>
        <position position="1"/>
    </location>
</feature>
<dbReference type="Gene3D" id="1.10.10.10">
    <property type="entry name" value="Winged helix-like DNA-binding domain superfamily/Winged helix DNA-binding domain"/>
    <property type="match status" value="1"/>
</dbReference>
<proteinExistence type="predicted"/>
<dbReference type="AlphaFoldDB" id="A0A7K4NDQ2"/>
<comment type="caution">
    <text evidence="1">The sequence shown here is derived from an EMBL/GenBank/DDBJ whole genome shotgun (WGS) entry which is preliminary data.</text>
</comment>
<evidence type="ECO:0000313" key="1">
    <source>
        <dbReference type="EMBL" id="NWJ99342.1"/>
    </source>
</evidence>